<evidence type="ECO:0000256" key="3">
    <source>
        <dbReference type="PROSITE-ProRule" id="PRU00023"/>
    </source>
</evidence>
<dbReference type="Gene3D" id="1.25.40.20">
    <property type="entry name" value="Ankyrin repeat-containing domain"/>
    <property type="match status" value="1"/>
</dbReference>
<dbReference type="PANTHER" id="PTHR24123">
    <property type="entry name" value="ANKYRIN REPEAT-CONTAINING"/>
    <property type="match status" value="1"/>
</dbReference>
<protein>
    <submittedName>
        <fullName evidence="5">Uncharacterized protein</fullName>
    </submittedName>
</protein>
<dbReference type="PROSITE" id="PS50088">
    <property type="entry name" value="ANK_REPEAT"/>
    <property type="match status" value="2"/>
</dbReference>
<dbReference type="PANTHER" id="PTHR24123:SF33">
    <property type="entry name" value="PROTEIN HOS4"/>
    <property type="match status" value="1"/>
</dbReference>
<organism evidence="5 6">
    <name type="scientific">Diatrype stigma</name>
    <dbReference type="NCBI Taxonomy" id="117547"/>
    <lineage>
        <taxon>Eukaryota</taxon>
        <taxon>Fungi</taxon>
        <taxon>Dikarya</taxon>
        <taxon>Ascomycota</taxon>
        <taxon>Pezizomycotina</taxon>
        <taxon>Sordariomycetes</taxon>
        <taxon>Xylariomycetidae</taxon>
        <taxon>Xylariales</taxon>
        <taxon>Diatrypaceae</taxon>
        <taxon>Diatrype</taxon>
    </lineage>
</organism>
<feature type="region of interest" description="Disordered" evidence="4">
    <location>
        <begin position="261"/>
        <end position="290"/>
    </location>
</feature>
<evidence type="ECO:0000256" key="4">
    <source>
        <dbReference type="SAM" id="MobiDB-lite"/>
    </source>
</evidence>
<dbReference type="Proteomes" id="UP001320420">
    <property type="component" value="Unassembled WGS sequence"/>
</dbReference>
<name>A0AAN9YQZ2_9PEZI</name>
<dbReference type="InterPro" id="IPR051165">
    <property type="entry name" value="Multifunctional_ANK_Repeat"/>
</dbReference>
<evidence type="ECO:0000256" key="2">
    <source>
        <dbReference type="ARBA" id="ARBA00023043"/>
    </source>
</evidence>
<evidence type="ECO:0000313" key="6">
    <source>
        <dbReference type="Proteomes" id="UP001320420"/>
    </source>
</evidence>
<dbReference type="AlphaFoldDB" id="A0AAN9YQZ2"/>
<dbReference type="SMART" id="SM00248">
    <property type="entry name" value="ANK"/>
    <property type="match status" value="3"/>
</dbReference>
<evidence type="ECO:0000313" key="5">
    <source>
        <dbReference type="EMBL" id="KAK7750875.1"/>
    </source>
</evidence>
<dbReference type="Pfam" id="PF12796">
    <property type="entry name" value="Ank_2"/>
    <property type="match status" value="1"/>
</dbReference>
<feature type="region of interest" description="Disordered" evidence="4">
    <location>
        <begin position="297"/>
        <end position="316"/>
    </location>
</feature>
<dbReference type="PROSITE" id="PS50297">
    <property type="entry name" value="ANK_REP_REGION"/>
    <property type="match status" value="2"/>
</dbReference>
<dbReference type="EMBL" id="JAKJXP020000057">
    <property type="protein sequence ID" value="KAK7750875.1"/>
    <property type="molecule type" value="Genomic_DNA"/>
</dbReference>
<keyword evidence="6" id="KW-1185">Reference proteome</keyword>
<proteinExistence type="predicted"/>
<gene>
    <name evidence="5" type="ORF">SLS62_007138</name>
</gene>
<feature type="repeat" description="ANK" evidence="3">
    <location>
        <begin position="51"/>
        <end position="83"/>
    </location>
</feature>
<evidence type="ECO:0000256" key="1">
    <source>
        <dbReference type="ARBA" id="ARBA00022737"/>
    </source>
</evidence>
<feature type="repeat" description="ANK" evidence="3">
    <location>
        <begin position="18"/>
        <end position="50"/>
    </location>
</feature>
<comment type="caution">
    <text evidence="5">The sequence shown here is derived from an EMBL/GenBank/DDBJ whole genome shotgun (WGS) entry which is preliminary data.</text>
</comment>
<sequence>MTDILLDNGADVNAQGGTYGNALQAASFNGHERIVKMLLNNGAHINAQGGTYGNALQAASLNGHERIVKMLLDNGADVNAQGGTYGNALQAASLNGNERIVEMLLDNGTNKNGQGGKYETPGQVMMYNDVIVGTEEGNMSDAASDDVSDVPSVFSTTSGKTTSTEIFDKLRDRSPSEVIASVLIQDDVLYPLYIDAISKVSHDRFFANHDRLLKKFLSALNAEAQEEFHIQAIRFLRHRYQRQDVTSRIYKSFEEKNSSFTVQDLSTNTPHAVYQPGGTKSQQGPGRRPVEPVAIQNHASDSSSDSSENEEDALLDGGGRLDSITDFMTSGRPFEAFKESFKEFVNPPQTIKDALEANSKRALRRLLKNQFHRVAVGEYAWLEELSYVGYSPDEIAALLLEQRDSSPWIYFEQKGYKKRHIQPNFHLDNCVHRVLGQPLNDKHPESSISEMDPTIDKQEATRLVYELCGVAGVSPISKDKQAWVGSIKFQGHVATVTYGTQDEQTYNRPLLARICHALSNLSTAAGTIQYSKLCCDCITVAVLPEAGAPYSEIIQLRRLSLGLASDMLTSLLEAADERRQSARDQPISKAGGYATQIVSLISQTTFLGSESEEECLHICALATQLLCMAFVSYSQAHVGPISPFFLETELKTIHLVGTGDKRICISVELSDLACMGEMIRGQAITFGRSHTASEAHPIPKPPKGFLVGTCASDLLDTWGPGQLVVQKGNFALVSTIVVGGGAMWCSDLENQIFHWSPNLPEEPTPTITIGPDTQMVIGSPIVLNENCGLQRELCVYRDSPFGHQLGTKKPYWERDGAELGGQAGNFALLIASTSWHKIPGETIKQSRLGECGPSLMSLLDKLWGLQVSYCTGISRRVPLYEVVTDLLDTFRSFGYFPNDEVETWKDFTTPAEFAANVNGGKLRDYIGVLKPDHCQTITRIVWTVLKALRYTGIDREGRNLVVGWPQKDIFYCFKIPCKDEHAWAKILAESEHCATFAYVTFKCLENSEFKCSTTWKNQISLLETSVIIYSTNHESLSTNHESLQHQDTYVFETFDKRFFVTVHKPNNDTIARLGMSSIPDRFWKQVKETLLQKNRWKRIQERHYANQLAEQVVVR</sequence>
<keyword evidence="1" id="KW-0677">Repeat</keyword>
<keyword evidence="2 3" id="KW-0040">ANK repeat</keyword>
<accession>A0AAN9YQZ2</accession>
<dbReference type="InterPro" id="IPR036770">
    <property type="entry name" value="Ankyrin_rpt-contain_sf"/>
</dbReference>
<dbReference type="InterPro" id="IPR002110">
    <property type="entry name" value="Ankyrin_rpt"/>
</dbReference>
<reference evidence="5 6" key="1">
    <citation type="submission" date="2024-02" db="EMBL/GenBank/DDBJ databases">
        <title>De novo assembly and annotation of 12 fungi associated with fruit tree decline syndrome in Ontario, Canada.</title>
        <authorList>
            <person name="Sulman M."/>
            <person name="Ellouze W."/>
            <person name="Ilyukhin E."/>
        </authorList>
    </citation>
    <scope>NUCLEOTIDE SEQUENCE [LARGE SCALE GENOMIC DNA]</scope>
    <source>
        <strain evidence="5 6">M11/M66-122</strain>
    </source>
</reference>
<dbReference type="SUPFAM" id="SSF48403">
    <property type="entry name" value="Ankyrin repeat"/>
    <property type="match status" value="1"/>
</dbReference>
<feature type="compositionally biased region" description="Polar residues" evidence="4">
    <location>
        <begin position="261"/>
        <end position="270"/>
    </location>
</feature>